<evidence type="ECO:0000313" key="2">
    <source>
        <dbReference type="Proteomes" id="UP000694232"/>
    </source>
</evidence>
<name>A0A975UA03_9VIBR</name>
<dbReference type="AlphaFoldDB" id="A0A975UA03"/>
<keyword evidence="1" id="KW-0808">Transferase</keyword>
<evidence type="ECO:0000313" key="1">
    <source>
        <dbReference type="EMBL" id="QXO17286.1"/>
    </source>
</evidence>
<dbReference type="RefSeq" id="WP_218562513.1">
    <property type="nucleotide sequence ID" value="NZ_CP076643.1"/>
</dbReference>
<keyword evidence="1" id="KW-0489">Methyltransferase</keyword>
<protein>
    <submittedName>
        <fullName evidence="1">Class I SAM-dependent methyltransferase</fullName>
    </submittedName>
</protein>
<sequence length="212" mass="23827">MISSEEFWNKNSQKYIAKPIKDKNTYNKKLKITEDLLSSTDRILEVGCGSGETAIYHAKNVKHVLATDISAAMVQHGIEKSKQAGLRNIDFKQVAIEDLLEEAERFDAILALNVLHLVNDVEASLKIIYELLHDNGLFVSSTPLLLEVNPILKILISIMQKLNLAPPVSMLSNKGFISLLENVGFKIEMTWKSSKESMFIVAYKNGKKFAEF</sequence>
<reference evidence="1" key="1">
    <citation type="submission" date="2021-06" db="EMBL/GenBank/DDBJ databases">
        <title>Vibrio nov. sp., novel gut bacterium isolated from Yellow Sea oyster.</title>
        <authorList>
            <person name="Muhammad N."/>
            <person name="Nguyen T.H."/>
            <person name="Lee Y.-J."/>
            <person name="Ko J."/>
            <person name="Kim S.-G."/>
        </authorList>
    </citation>
    <scope>NUCLEOTIDE SEQUENCE</scope>
    <source>
        <strain evidence="1">OG9-811</strain>
    </source>
</reference>
<dbReference type="Pfam" id="PF13489">
    <property type="entry name" value="Methyltransf_23"/>
    <property type="match status" value="1"/>
</dbReference>
<proteinExistence type="predicted"/>
<organism evidence="1 2">
    <name type="scientific">Vibrio ostreae</name>
    <dbReference type="NCBI Taxonomy" id="2841925"/>
    <lineage>
        <taxon>Bacteria</taxon>
        <taxon>Pseudomonadati</taxon>
        <taxon>Pseudomonadota</taxon>
        <taxon>Gammaproteobacteria</taxon>
        <taxon>Vibrionales</taxon>
        <taxon>Vibrionaceae</taxon>
        <taxon>Vibrio</taxon>
    </lineage>
</organism>
<dbReference type="KEGG" id="vos:KNV97_18085"/>
<dbReference type="PANTHER" id="PTHR43861">
    <property type="entry name" value="TRANS-ACONITATE 2-METHYLTRANSFERASE-RELATED"/>
    <property type="match status" value="1"/>
</dbReference>
<keyword evidence="2" id="KW-1185">Reference proteome</keyword>
<accession>A0A975UA03</accession>
<gene>
    <name evidence="1" type="ORF">KNV97_18085</name>
</gene>
<dbReference type="Proteomes" id="UP000694232">
    <property type="component" value="Chromosome 1"/>
</dbReference>
<dbReference type="GO" id="GO:0008168">
    <property type="term" value="F:methyltransferase activity"/>
    <property type="evidence" value="ECO:0007669"/>
    <property type="project" value="UniProtKB-KW"/>
</dbReference>
<dbReference type="GO" id="GO:0032259">
    <property type="term" value="P:methylation"/>
    <property type="evidence" value="ECO:0007669"/>
    <property type="project" value="UniProtKB-KW"/>
</dbReference>
<dbReference type="CDD" id="cd02440">
    <property type="entry name" value="AdoMet_MTases"/>
    <property type="match status" value="1"/>
</dbReference>
<dbReference type="EMBL" id="CP076643">
    <property type="protein sequence ID" value="QXO17286.1"/>
    <property type="molecule type" value="Genomic_DNA"/>
</dbReference>